<sequence>MATLAFQPWPLAAPKKPALIDILTHISLERGHFRDITESSLQEELAAADGLSPSSSDTEDDDKETTSKPAAKAAPSTRQELYAVKNDMLRQLDEAQRQISDAVQFMSLLNSEHTPAAEKSLSKAYMGPVQKGTLGTDIWQRMDPDYVREEQDERLAQHVKMRGLQESADSLLGAAKRLEANVKRETEYWNQMLSISERGWNVCRVGGRSNRLGVRFGFSESAGEFAGRSVAALQTDSEGGISLERGVGVKPRGLRVSVVRGGQVVGRSYLPSVADSSETTLESRIRRARDSIFDEELHREMLLEGRTMAALAVRLKGSAIEVRYTIDPDTPTDRVELDLVPLSAETGTELNPENPDDVLAQALALACRLLLTQAHRNRLKARSATPPPLAERKVEKPVFEILGPIAAFLSHNTGMQSINAHLHETSTLLLRASVKSQISRAHLGVTSEGGLQGIDALVATMKGTLISTAQLVIDGPGEQESVMLTAKIETSSSQKPAYSFTIAGQRGEQIVCDASASARIAADEVVAMLLAHQLQSQAGPSWVCSDEEAVLNKEADDRDEVARSERVEITVAKGVITLALPDQTLEWTVDGNVPEIGFWQAGVKHLGEKPT</sequence>
<comment type="subunit">
    <text evidence="8">Component of the Mediator complex.</text>
</comment>
<evidence type="ECO:0000256" key="7">
    <source>
        <dbReference type="ARBA" id="ARBA00032014"/>
    </source>
</evidence>
<comment type="similarity">
    <text evidence="2 8">Belongs to the Mediator complex subunit 17 family.</text>
</comment>
<accession>A0A1V8SQY2</accession>
<evidence type="ECO:0000256" key="1">
    <source>
        <dbReference type="ARBA" id="ARBA00004123"/>
    </source>
</evidence>
<feature type="region of interest" description="Disordered" evidence="9">
    <location>
        <begin position="40"/>
        <end position="78"/>
    </location>
</feature>
<evidence type="ECO:0000256" key="5">
    <source>
        <dbReference type="ARBA" id="ARBA00023163"/>
    </source>
</evidence>
<evidence type="ECO:0000256" key="4">
    <source>
        <dbReference type="ARBA" id="ARBA00023015"/>
    </source>
</evidence>
<evidence type="ECO:0000256" key="8">
    <source>
        <dbReference type="RuleBase" id="RU364140"/>
    </source>
</evidence>
<dbReference type="Gene3D" id="6.10.250.2620">
    <property type="match status" value="1"/>
</dbReference>
<dbReference type="GO" id="GO:0016592">
    <property type="term" value="C:mediator complex"/>
    <property type="evidence" value="ECO:0007669"/>
    <property type="project" value="InterPro"/>
</dbReference>
<dbReference type="InParanoid" id="A0A1V8SQY2"/>
<dbReference type="Proteomes" id="UP000192596">
    <property type="component" value="Unassembled WGS sequence"/>
</dbReference>
<evidence type="ECO:0000313" key="11">
    <source>
        <dbReference type="Proteomes" id="UP000192596"/>
    </source>
</evidence>
<dbReference type="GO" id="GO:0070847">
    <property type="term" value="C:core mediator complex"/>
    <property type="evidence" value="ECO:0007669"/>
    <property type="project" value="TreeGrafter"/>
</dbReference>
<dbReference type="Pfam" id="PF10156">
    <property type="entry name" value="Med17"/>
    <property type="match status" value="1"/>
</dbReference>
<dbReference type="FunCoup" id="A0A1V8SQY2">
    <property type="interactions" value="248"/>
</dbReference>
<organism evidence="10 11">
    <name type="scientific">Cryoendolithus antarcticus</name>
    <dbReference type="NCBI Taxonomy" id="1507870"/>
    <lineage>
        <taxon>Eukaryota</taxon>
        <taxon>Fungi</taxon>
        <taxon>Dikarya</taxon>
        <taxon>Ascomycota</taxon>
        <taxon>Pezizomycotina</taxon>
        <taxon>Dothideomycetes</taxon>
        <taxon>Dothideomycetidae</taxon>
        <taxon>Cladosporiales</taxon>
        <taxon>Cladosporiaceae</taxon>
        <taxon>Cryoendolithus</taxon>
    </lineage>
</organism>
<protein>
    <recommendedName>
        <fullName evidence="3 8">Mediator of RNA polymerase II transcription subunit 17</fullName>
    </recommendedName>
    <alternativeName>
        <fullName evidence="7 8">Mediator complex subunit 17</fullName>
    </alternativeName>
</protein>
<reference evidence="11" key="1">
    <citation type="submission" date="2017-03" db="EMBL/GenBank/DDBJ databases">
        <title>Genomes of endolithic fungi from Antarctica.</title>
        <authorList>
            <person name="Coleine C."/>
            <person name="Masonjones S."/>
            <person name="Stajich J.E."/>
        </authorList>
    </citation>
    <scope>NUCLEOTIDE SEQUENCE [LARGE SCALE GENOMIC DNA]</scope>
    <source>
        <strain evidence="11">CCFEE 5527</strain>
    </source>
</reference>
<evidence type="ECO:0000256" key="3">
    <source>
        <dbReference type="ARBA" id="ARBA00019610"/>
    </source>
</evidence>
<keyword evidence="6 8" id="KW-0539">Nucleus</keyword>
<evidence type="ECO:0000256" key="9">
    <source>
        <dbReference type="SAM" id="MobiDB-lite"/>
    </source>
</evidence>
<dbReference type="PANTHER" id="PTHR13114">
    <property type="entry name" value="MEDIATOR OF RNA POLYMERASE II TRANSCRIPTION SUBUNIT 17"/>
    <property type="match status" value="1"/>
</dbReference>
<dbReference type="EMBL" id="NAJO01000031">
    <property type="protein sequence ID" value="OQO01282.1"/>
    <property type="molecule type" value="Genomic_DNA"/>
</dbReference>
<name>A0A1V8SQY2_9PEZI</name>
<dbReference type="GO" id="GO:0006357">
    <property type="term" value="P:regulation of transcription by RNA polymerase II"/>
    <property type="evidence" value="ECO:0007669"/>
    <property type="project" value="InterPro"/>
</dbReference>
<dbReference type="GO" id="GO:0003712">
    <property type="term" value="F:transcription coregulator activity"/>
    <property type="evidence" value="ECO:0007669"/>
    <property type="project" value="InterPro"/>
</dbReference>
<comment type="subcellular location">
    <subcellularLocation>
        <location evidence="1 8">Nucleus</location>
    </subcellularLocation>
</comment>
<comment type="caution">
    <text evidence="10">The sequence shown here is derived from an EMBL/GenBank/DDBJ whole genome shotgun (WGS) entry which is preliminary data.</text>
</comment>
<comment type="function">
    <text evidence="8">Component of the Mediator complex, a coactivator involved in the regulated transcription of nearly all RNA polymerase II-dependent genes. Mediator functions as a bridge to convey information from gene-specific regulatory proteins to the basal RNA polymerase II transcription machinery. Mediator is recruited to promoters by direct interactions with regulatory proteins and serves as a scaffold for the assembly of a functional preinitiation complex with RNA polymerase II and the general transcription factors.</text>
</comment>
<evidence type="ECO:0000313" key="10">
    <source>
        <dbReference type="EMBL" id="OQO01282.1"/>
    </source>
</evidence>
<keyword evidence="8" id="KW-0010">Activator</keyword>
<dbReference type="STRING" id="1507870.A0A1V8SQY2"/>
<evidence type="ECO:0000256" key="6">
    <source>
        <dbReference type="ARBA" id="ARBA00023242"/>
    </source>
</evidence>
<dbReference type="AlphaFoldDB" id="A0A1V8SQY2"/>
<dbReference type="PANTHER" id="PTHR13114:SF7">
    <property type="entry name" value="MEDIATOR OF RNA POLYMERASE II TRANSCRIPTION SUBUNIT 17"/>
    <property type="match status" value="1"/>
</dbReference>
<dbReference type="OrthoDB" id="5319830at2759"/>
<gene>
    <name evidence="8" type="primary">MED17</name>
    <name evidence="10" type="ORF">B0A48_12835</name>
</gene>
<dbReference type="InterPro" id="IPR019313">
    <property type="entry name" value="Mediator_Med17"/>
</dbReference>
<proteinExistence type="inferred from homology"/>
<keyword evidence="11" id="KW-1185">Reference proteome</keyword>
<keyword evidence="5 8" id="KW-0804">Transcription</keyword>
<evidence type="ECO:0000256" key="2">
    <source>
        <dbReference type="ARBA" id="ARBA00005635"/>
    </source>
</evidence>
<keyword evidence="4 8" id="KW-0805">Transcription regulation</keyword>